<dbReference type="InterPro" id="IPR056789">
    <property type="entry name" value="LRR_R13L1-DRL21"/>
</dbReference>
<reference evidence="2" key="1">
    <citation type="submission" date="2018-08" db="EMBL/GenBank/DDBJ databases">
        <authorList>
            <person name="Rossello M."/>
        </authorList>
    </citation>
    <scope>NUCLEOTIDE SEQUENCE [LARGE SCALE GENOMIC DNA]</scope>
    <source>
        <strain evidence="2">cv. Chinese Spring</strain>
    </source>
</reference>
<dbReference type="Gramene" id="TraesCAD_scaffold_091299_01G000100.1">
    <property type="protein sequence ID" value="TraesCAD_scaffold_091299_01G000100.1"/>
    <property type="gene ID" value="TraesCAD_scaffold_091299_01G000100"/>
</dbReference>
<keyword evidence="3" id="KW-1185">Reference proteome</keyword>
<dbReference type="AlphaFoldDB" id="A0A3B6MJ82"/>
<feature type="domain" description="R13L1/DRL21-like LRR repeat region" evidence="1">
    <location>
        <begin position="193"/>
        <end position="287"/>
    </location>
</feature>
<dbReference type="EnsemblPlants" id="TraesCS5D02G005416.1">
    <property type="protein sequence ID" value="TraesCS5D02G005416.1.cds1"/>
    <property type="gene ID" value="TraesCS5D02G005416"/>
</dbReference>
<sequence>MNRSGLLMCLGGCIEAEVLSYCIRISITEAFGGFTKLQYLSLAGQTNIDVDRRGLSQVIGNLTKLRYLNLSGCMDSMVTSDQIDSLLDSISTLSNLEHLVLSENSKICSIPESIGNLRKLHTLDLSGCYDLKTLPDSMDQMVSLKVLNLERVTLDELVVSRFNCASSPHFEVHASGDKCSSNIILLRPTNPVELWVDRLENVKSAEEAHDINLIEKQKIEELTLTWTVAVGRFVDAKEVLEKLVPPSSVLKLYVVGYRSVSLPDWLMGIWKHLPNLVEIHLRDFPSVITYHYLVNYQT</sequence>
<dbReference type="PANTHER" id="PTHR47186">
    <property type="entry name" value="LEUCINE-RICH REPEAT-CONTAINING PROTEIN 57"/>
    <property type="match status" value="1"/>
</dbReference>
<protein>
    <recommendedName>
        <fullName evidence="1">R13L1/DRL21-like LRR repeat region domain-containing protein</fullName>
    </recommendedName>
</protein>
<dbReference type="PANTHER" id="PTHR47186:SF3">
    <property type="entry name" value="OS09G0267800 PROTEIN"/>
    <property type="match status" value="1"/>
</dbReference>
<reference evidence="2" key="2">
    <citation type="submission" date="2018-10" db="UniProtKB">
        <authorList>
            <consortium name="EnsemblPlants"/>
        </authorList>
    </citation>
    <scope>IDENTIFICATION</scope>
</reference>
<dbReference type="Gramene" id="TraesCS5D02G005416.1">
    <property type="protein sequence ID" value="TraesCS5D02G005416.1.cds1"/>
    <property type="gene ID" value="TraesCS5D02G005416"/>
</dbReference>
<evidence type="ECO:0000259" key="1">
    <source>
        <dbReference type="Pfam" id="PF25019"/>
    </source>
</evidence>
<dbReference type="SMR" id="A0A3B6MJ82"/>
<dbReference type="Gramene" id="TraesCLE_scaffold_061856_01G000200.1">
    <property type="protein sequence ID" value="TraesCLE_scaffold_061856_01G000200.1"/>
    <property type="gene ID" value="TraesCLE_scaffold_061856_01G000200"/>
</dbReference>
<dbReference type="Gene3D" id="3.80.10.10">
    <property type="entry name" value="Ribonuclease Inhibitor"/>
    <property type="match status" value="1"/>
</dbReference>
<organism evidence="2">
    <name type="scientific">Triticum aestivum</name>
    <name type="common">Wheat</name>
    <dbReference type="NCBI Taxonomy" id="4565"/>
    <lineage>
        <taxon>Eukaryota</taxon>
        <taxon>Viridiplantae</taxon>
        <taxon>Streptophyta</taxon>
        <taxon>Embryophyta</taxon>
        <taxon>Tracheophyta</taxon>
        <taxon>Spermatophyta</taxon>
        <taxon>Magnoliopsida</taxon>
        <taxon>Liliopsida</taxon>
        <taxon>Poales</taxon>
        <taxon>Poaceae</taxon>
        <taxon>BOP clade</taxon>
        <taxon>Pooideae</taxon>
        <taxon>Triticodae</taxon>
        <taxon>Triticeae</taxon>
        <taxon>Triticinae</taxon>
        <taxon>Triticum</taxon>
    </lineage>
</organism>
<dbReference type="Proteomes" id="UP000019116">
    <property type="component" value="Chromosome 5D"/>
</dbReference>
<dbReference type="Pfam" id="PF00560">
    <property type="entry name" value="LRR_1"/>
    <property type="match status" value="1"/>
</dbReference>
<evidence type="ECO:0000313" key="3">
    <source>
        <dbReference type="Proteomes" id="UP000019116"/>
    </source>
</evidence>
<proteinExistence type="predicted"/>
<dbReference type="InterPro" id="IPR032675">
    <property type="entry name" value="LRR_dom_sf"/>
</dbReference>
<name>A0A3B6MJ82_WHEAT</name>
<dbReference type="InterPro" id="IPR001611">
    <property type="entry name" value="Leu-rich_rpt"/>
</dbReference>
<dbReference type="Pfam" id="PF25019">
    <property type="entry name" value="LRR_R13L1-DRL21"/>
    <property type="match status" value="1"/>
</dbReference>
<dbReference type="OrthoDB" id="773208at2759"/>
<evidence type="ECO:0000313" key="2">
    <source>
        <dbReference type="EnsemblPlants" id="TraesCS5D02G005416.1.cds1"/>
    </source>
</evidence>
<dbReference type="Gramene" id="TraesWEE_scaffold_089185_01G000200.1">
    <property type="protein sequence ID" value="TraesWEE_scaffold_089185_01G000200.1"/>
    <property type="gene ID" value="TraesWEE_scaffold_089185_01G000200"/>
</dbReference>
<dbReference type="SUPFAM" id="SSF52047">
    <property type="entry name" value="RNI-like"/>
    <property type="match status" value="1"/>
</dbReference>
<accession>A0A3B6MJ82</accession>